<dbReference type="AlphaFoldDB" id="A0A3M4A5Y4"/>
<evidence type="ECO:0000313" key="2">
    <source>
        <dbReference type="EMBL" id="RMP02341.1"/>
    </source>
</evidence>
<organism evidence="2 3">
    <name type="scientific">Pseudomonas marginalis pv. marginalis</name>
    <dbReference type="NCBI Taxonomy" id="97473"/>
    <lineage>
        <taxon>Bacteria</taxon>
        <taxon>Pseudomonadati</taxon>
        <taxon>Pseudomonadota</taxon>
        <taxon>Gammaproteobacteria</taxon>
        <taxon>Pseudomonadales</taxon>
        <taxon>Pseudomonadaceae</taxon>
        <taxon>Pseudomonas</taxon>
    </lineage>
</organism>
<comment type="caution">
    <text evidence="2">The sequence shown here is derived from an EMBL/GenBank/DDBJ whole genome shotgun (WGS) entry which is preliminary data.</text>
</comment>
<dbReference type="RefSeq" id="WP_064053321.1">
    <property type="nucleotide sequence ID" value="NZ_RBPW01000161.1"/>
</dbReference>
<dbReference type="InterPro" id="IPR027417">
    <property type="entry name" value="P-loop_NTPase"/>
</dbReference>
<feature type="coiled-coil region" evidence="1">
    <location>
        <begin position="197"/>
        <end position="231"/>
    </location>
</feature>
<name>A0A3M4A5Y4_PSEMA</name>
<evidence type="ECO:0000256" key="1">
    <source>
        <dbReference type="SAM" id="Coils"/>
    </source>
</evidence>
<dbReference type="EMBL" id="RBQF01000349">
    <property type="protein sequence ID" value="RMP02341.1"/>
    <property type="molecule type" value="Genomic_DNA"/>
</dbReference>
<evidence type="ECO:0008006" key="4">
    <source>
        <dbReference type="Google" id="ProtNLM"/>
    </source>
</evidence>
<dbReference type="Gene3D" id="3.40.50.300">
    <property type="entry name" value="P-loop containing nucleotide triphosphate hydrolases"/>
    <property type="match status" value="1"/>
</dbReference>
<dbReference type="Proteomes" id="UP000276587">
    <property type="component" value="Unassembled WGS sequence"/>
</dbReference>
<keyword evidence="3" id="KW-1185">Reference proteome</keyword>
<feature type="coiled-coil region" evidence="1">
    <location>
        <begin position="363"/>
        <end position="410"/>
    </location>
</feature>
<reference evidence="2 3" key="1">
    <citation type="submission" date="2018-08" db="EMBL/GenBank/DDBJ databases">
        <title>Recombination of ecologically and evolutionarily significant loci maintains genetic cohesion in the Pseudomonas syringae species complex.</title>
        <authorList>
            <person name="Dillon M."/>
            <person name="Thakur S."/>
            <person name="Almeida R.N.D."/>
            <person name="Weir B.S."/>
            <person name="Guttman D.S."/>
        </authorList>
    </citation>
    <scope>NUCLEOTIDE SEQUENCE [LARGE SCALE GENOMIC DNA]</scope>
    <source>
        <strain evidence="2 3">ICMP 3555</strain>
    </source>
</reference>
<proteinExistence type="predicted"/>
<accession>A0A3M4A5Y4</accession>
<gene>
    <name evidence="2" type="ORF">ALQ29_04465</name>
</gene>
<evidence type="ECO:0000313" key="3">
    <source>
        <dbReference type="Proteomes" id="UP000276587"/>
    </source>
</evidence>
<sequence length="660" mass="74850">MKFQIDSIILWPKNQNNEIQEIQFKPGKINIIHGLSRTGKSSVLHIIDYAMGATKCQIPIGTIRDKVMWFGVKVTLRGESWLIARKGPIDSTPSNDYYFETFSGWIPEIVPTKTNRSTFKDKFNNLIGVSDLPHSDAEKPSKLDARTSFRDLAAFNFLPQHIVANPNTLFFKADTWIHRQKLTRAMPYALGIVDAQYVINERRRDDAQKELDGLEKELKVVEKAKLHWRHEVNRMIDRCIEIGLLEADIPDDLDMKVAKLESVMDAYRNKRLEQTLIAPKRLHINERFDAAVAKETAQQRLVDELGVEISGYSSLAQSSQQFVKAVNEEKSHVVGLDWLKKSLRDEGQCVACGSTSDTMSTVITNLETKVNKITRVAEILEQNPAFDSRISNLKRNLAKEEKTLHTYRADKNAILAEDERLRSVIGDIYYVAGKISEVLKKIGHTSADEAIAQRMKAESKKISDFNRLMAGGNRAAREREVDAKLTELIEHYADQFGALEGAANSVLRLDQKELTIRFDKEFDQFDYLWEVGSGANWMGYHVAAFLGIHEFLLQKENLHLPTLSFLVIDQPSQVYFPSSDLGGNALDLDMAVLRRHRIEDLQATRRIFEVLGEAISRTNANLQIIVLEHAGEEIWGDIEHTHSVAAWSTKGDGLIPATWD</sequence>
<keyword evidence="1" id="KW-0175">Coiled coil</keyword>
<dbReference type="Pfam" id="PF12532">
    <property type="entry name" value="DUF3732"/>
    <property type="match status" value="1"/>
</dbReference>
<dbReference type="InterPro" id="IPR022205">
    <property type="entry name" value="DUF3732"/>
</dbReference>
<protein>
    <recommendedName>
        <fullName evidence="4">Rad50/SbcC-type AAA domain-containing protein</fullName>
    </recommendedName>
</protein>